<sequence>MISPLPITIMHIIRSSPSSSDTIRRRTIPNFFSFGTRKPAPPPKPFISSSSLSSVSSTSHEAKSPPGSLDIAGAGFERQVVLSEEQLRNPPETFSNDLAAILFMDSPAKPSQTVTGVCFRKEVVLTEEELNRAPALPKAPMLTPMLTPNLQKRFSRRHSTFVPPTPVDLSTLVRSDVPLVVEHVGTPALRRGPAPAVDAASKKRHRHSLFVTSAPKSDAVCEGW</sequence>
<protein>
    <submittedName>
        <fullName evidence="2">Uncharacterized protein</fullName>
    </submittedName>
</protein>
<dbReference type="AlphaFoldDB" id="A0AAD2HW82"/>
<comment type="caution">
    <text evidence="2">The sequence shown here is derived from an EMBL/GenBank/DDBJ whole genome shotgun (WGS) entry which is preliminary data.</text>
</comment>
<organism evidence="2 3">
    <name type="scientific">Mycena citricolor</name>
    <dbReference type="NCBI Taxonomy" id="2018698"/>
    <lineage>
        <taxon>Eukaryota</taxon>
        <taxon>Fungi</taxon>
        <taxon>Dikarya</taxon>
        <taxon>Basidiomycota</taxon>
        <taxon>Agaricomycotina</taxon>
        <taxon>Agaricomycetes</taxon>
        <taxon>Agaricomycetidae</taxon>
        <taxon>Agaricales</taxon>
        <taxon>Marasmiineae</taxon>
        <taxon>Mycenaceae</taxon>
        <taxon>Mycena</taxon>
    </lineage>
</organism>
<gene>
    <name evidence="2" type="ORF">MYCIT1_LOCUS35834</name>
</gene>
<feature type="region of interest" description="Disordered" evidence="1">
    <location>
        <begin position="34"/>
        <end position="70"/>
    </location>
</feature>
<evidence type="ECO:0000256" key="1">
    <source>
        <dbReference type="SAM" id="MobiDB-lite"/>
    </source>
</evidence>
<proteinExistence type="predicted"/>
<evidence type="ECO:0000313" key="3">
    <source>
        <dbReference type="Proteomes" id="UP001295794"/>
    </source>
</evidence>
<evidence type="ECO:0000313" key="2">
    <source>
        <dbReference type="EMBL" id="CAK5283364.1"/>
    </source>
</evidence>
<accession>A0AAD2HW82</accession>
<feature type="compositionally biased region" description="Low complexity" evidence="1">
    <location>
        <begin position="48"/>
        <end position="59"/>
    </location>
</feature>
<dbReference type="Proteomes" id="UP001295794">
    <property type="component" value="Unassembled WGS sequence"/>
</dbReference>
<reference evidence="2" key="1">
    <citation type="submission" date="2023-11" db="EMBL/GenBank/DDBJ databases">
        <authorList>
            <person name="De Vega J J."/>
            <person name="De Vega J J."/>
        </authorList>
    </citation>
    <scope>NUCLEOTIDE SEQUENCE</scope>
</reference>
<keyword evidence="3" id="KW-1185">Reference proteome</keyword>
<dbReference type="EMBL" id="CAVNYO010000466">
    <property type="protein sequence ID" value="CAK5283364.1"/>
    <property type="molecule type" value="Genomic_DNA"/>
</dbReference>
<name>A0AAD2HW82_9AGAR</name>